<dbReference type="OrthoDB" id="4775342at2"/>
<evidence type="ECO:0000313" key="1">
    <source>
        <dbReference type="EMBL" id="ORV07659.1"/>
    </source>
</evidence>
<protein>
    <submittedName>
        <fullName evidence="1">Uncharacterized protein</fullName>
    </submittedName>
</protein>
<accession>A0A1X1RJE8</accession>
<comment type="caution">
    <text evidence="1">The sequence shown here is derived from an EMBL/GenBank/DDBJ whole genome shotgun (WGS) entry which is preliminary data.</text>
</comment>
<gene>
    <name evidence="1" type="ORF">AWC04_02865</name>
</gene>
<name>A0A1X1RJE8_MYCFA</name>
<dbReference type="EMBL" id="LQOJ01000018">
    <property type="protein sequence ID" value="ORV07659.1"/>
    <property type="molecule type" value="Genomic_DNA"/>
</dbReference>
<dbReference type="Proteomes" id="UP000193484">
    <property type="component" value="Unassembled WGS sequence"/>
</dbReference>
<dbReference type="STRING" id="1793.AWC04_02865"/>
<sequence>MAENERDLVADATPQVCFNLWAFCDPDTGLVMEIAAKRYVMGGSDREKAAVLKHLAGADFYSVERRFVPERFTLVGPSGQLIEGAVPVNDLDVDAVFAPLIVELAAIPKQVRQVNGRWEEYVPQVLGQPIWVLTVVLETEDGRLVPC</sequence>
<organism evidence="1 2">
    <name type="scientific">Mycolicibacterium fallax</name>
    <name type="common">Mycobacterium fallax</name>
    <dbReference type="NCBI Taxonomy" id="1793"/>
    <lineage>
        <taxon>Bacteria</taxon>
        <taxon>Bacillati</taxon>
        <taxon>Actinomycetota</taxon>
        <taxon>Actinomycetes</taxon>
        <taxon>Mycobacteriales</taxon>
        <taxon>Mycobacteriaceae</taxon>
        <taxon>Mycolicibacterium</taxon>
    </lineage>
</organism>
<reference evidence="1 2" key="1">
    <citation type="submission" date="2016-01" db="EMBL/GenBank/DDBJ databases">
        <title>The new phylogeny of the genus Mycobacterium.</title>
        <authorList>
            <person name="Tarcisio F."/>
            <person name="Conor M."/>
            <person name="Antonella G."/>
            <person name="Elisabetta G."/>
            <person name="Giulia F.S."/>
            <person name="Sara T."/>
            <person name="Anna F."/>
            <person name="Clotilde B."/>
            <person name="Roberto B."/>
            <person name="Veronica D.S."/>
            <person name="Fabio R."/>
            <person name="Monica P."/>
            <person name="Olivier J."/>
            <person name="Enrico T."/>
            <person name="Nicola S."/>
        </authorList>
    </citation>
    <scope>NUCLEOTIDE SEQUENCE [LARGE SCALE GENOMIC DNA]</scope>
    <source>
        <strain evidence="1 2">DSM 44179</strain>
    </source>
</reference>
<proteinExistence type="predicted"/>
<dbReference type="AlphaFoldDB" id="A0A1X1RJE8"/>
<dbReference type="RefSeq" id="WP_085092902.1">
    <property type="nucleotide sequence ID" value="NZ_AP022603.1"/>
</dbReference>
<keyword evidence="2" id="KW-1185">Reference proteome</keyword>
<evidence type="ECO:0000313" key="2">
    <source>
        <dbReference type="Proteomes" id="UP000193484"/>
    </source>
</evidence>